<evidence type="ECO:0000313" key="3">
    <source>
        <dbReference type="Proteomes" id="UP000332933"/>
    </source>
</evidence>
<reference evidence="2 3" key="1">
    <citation type="submission" date="2019-03" db="EMBL/GenBank/DDBJ databases">
        <authorList>
            <person name="Gaulin E."/>
            <person name="Dumas B."/>
        </authorList>
    </citation>
    <scope>NUCLEOTIDE SEQUENCE [LARGE SCALE GENOMIC DNA]</scope>
    <source>
        <strain evidence="2">CBS 568.67</strain>
    </source>
</reference>
<keyword evidence="3" id="KW-1185">Reference proteome</keyword>
<reference evidence="1" key="2">
    <citation type="submission" date="2019-06" db="EMBL/GenBank/DDBJ databases">
        <title>Genomics analysis of Aphanomyces spp. identifies a new class of oomycete effector associated with host adaptation.</title>
        <authorList>
            <person name="Gaulin E."/>
        </authorList>
    </citation>
    <scope>NUCLEOTIDE SEQUENCE</scope>
    <source>
        <strain evidence="1">CBS 578.67</strain>
    </source>
</reference>
<evidence type="ECO:0000313" key="1">
    <source>
        <dbReference type="EMBL" id="KAF0704927.1"/>
    </source>
</evidence>
<evidence type="ECO:0000313" key="2">
    <source>
        <dbReference type="EMBL" id="VFT84130.1"/>
    </source>
</evidence>
<gene>
    <name evidence="2" type="primary">Aste57867_7204</name>
    <name evidence="1" type="ORF">As57867_007179</name>
    <name evidence="2" type="ORF">ASTE57867_7204</name>
</gene>
<dbReference type="EMBL" id="VJMH01003767">
    <property type="protein sequence ID" value="KAF0704927.1"/>
    <property type="molecule type" value="Genomic_DNA"/>
</dbReference>
<dbReference type="Proteomes" id="UP000332933">
    <property type="component" value="Unassembled WGS sequence"/>
</dbReference>
<proteinExistence type="predicted"/>
<organism evidence="2 3">
    <name type="scientific">Aphanomyces stellatus</name>
    <dbReference type="NCBI Taxonomy" id="120398"/>
    <lineage>
        <taxon>Eukaryota</taxon>
        <taxon>Sar</taxon>
        <taxon>Stramenopiles</taxon>
        <taxon>Oomycota</taxon>
        <taxon>Saprolegniomycetes</taxon>
        <taxon>Saprolegniales</taxon>
        <taxon>Verrucalvaceae</taxon>
        <taxon>Aphanomyces</taxon>
    </lineage>
</organism>
<sequence>MNSVFLEANNVLMPTSFVVPPCISLTGDSVDATKVTSFLAHIWDIGKKLQATKGCIMSDIVTDLAGGDLLYLYLVDEATGTVVVPNENDHVYPNEIPTRDDHSFVLMNLPLIQSNFK</sequence>
<protein>
    <submittedName>
        <fullName evidence="2">Aste57867_7204 protein</fullName>
    </submittedName>
</protein>
<dbReference type="AlphaFoldDB" id="A0A485KFM9"/>
<dbReference type="EMBL" id="CAADRA010003779">
    <property type="protein sequence ID" value="VFT84130.1"/>
    <property type="molecule type" value="Genomic_DNA"/>
</dbReference>
<accession>A0A485KFM9</accession>
<name>A0A485KFM9_9STRA</name>